<comment type="caution">
    <text evidence="1">The sequence shown here is derived from an EMBL/GenBank/DDBJ whole genome shotgun (WGS) entry which is preliminary data.</text>
</comment>
<evidence type="ECO:0000313" key="1">
    <source>
        <dbReference type="EMBL" id="MBC1324251.1"/>
    </source>
</evidence>
<evidence type="ECO:0000313" key="2">
    <source>
        <dbReference type="Proteomes" id="UP000522007"/>
    </source>
</evidence>
<reference evidence="1 2" key="1">
    <citation type="submission" date="2020-03" db="EMBL/GenBank/DDBJ databases">
        <title>Soil Listeria distribution.</title>
        <authorList>
            <person name="Liao J."/>
            <person name="Wiedmann M."/>
        </authorList>
    </citation>
    <scope>NUCLEOTIDE SEQUENCE [LARGE SCALE GENOMIC DNA]</scope>
    <source>
        <strain evidence="1 2">FSL L7-1829</strain>
    </source>
</reference>
<sequence length="172" mass="20283">MNKEMISEELLKDYYEIFSDSAKIKDFSSYYKALVQIIKKYPLEFNNEVRDEWGLNELIIIDENEYIVDKPDLCLSMERKRLVRKYEDIDTLAMAIRDTLWDMVTIYSGKNCPLTPNDELRYIKIVYKDSSNKILLECAECGWTEDIDGDEYTGPIGKVFPVREGEVEKYIK</sequence>
<accession>A0A7X0T7W9</accession>
<dbReference type="EMBL" id="JAAROP010000029">
    <property type="protein sequence ID" value="MBC1324251.1"/>
    <property type="molecule type" value="Genomic_DNA"/>
</dbReference>
<protein>
    <submittedName>
        <fullName evidence="1">Uncharacterized protein</fullName>
    </submittedName>
</protein>
<proteinExistence type="predicted"/>
<gene>
    <name evidence="1" type="ORF">HB853_15120</name>
</gene>
<dbReference type="Proteomes" id="UP000522007">
    <property type="component" value="Unassembled WGS sequence"/>
</dbReference>
<name>A0A7X0T7W9_LISWE</name>
<dbReference type="AlphaFoldDB" id="A0A7X0T7W9"/>
<organism evidence="1 2">
    <name type="scientific">Listeria welshimeri</name>
    <dbReference type="NCBI Taxonomy" id="1643"/>
    <lineage>
        <taxon>Bacteria</taxon>
        <taxon>Bacillati</taxon>
        <taxon>Bacillota</taxon>
        <taxon>Bacilli</taxon>
        <taxon>Bacillales</taxon>
        <taxon>Listeriaceae</taxon>
        <taxon>Listeria</taxon>
    </lineage>
</organism>